<protein>
    <submittedName>
        <fullName evidence="5">Uncharacterized protein</fullName>
    </submittedName>
</protein>
<gene>
    <name evidence="5" type="ORF">BLA29_012125</name>
</gene>
<dbReference type="InterPro" id="IPR037120">
    <property type="entry name" value="Haem_peroxidase_sf_animal"/>
</dbReference>
<organism evidence="5 6">
    <name type="scientific">Euroglyphus maynei</name>
    <name type="common">Mayne's house dust mite</name>
    <dbReference type="NCBI Taxonomy" id="6958"/>
    <lineage>
        <taxon>Eukaryota</taxon>
        <taxon>Metazoa</taxon>
        <taxon>Ecdysozoa</taxon>
        <taxon>Arthropoda</taxon>
        <taxon>Chelicerata</taxon>
        <taxon>Arachnida</taxon>
        <taxon>Acari</taxon>
        <taxon>Acariformes</taxon>
        <taxon>Sarcoptiformes</taxon>
        <taxon>Astigmata</taxon>
        <taxon>Psoroptidia</taxon>
        <taxon>Analgoidea</taxon>
        <taxon>Pyroglyphidae</taxon>
        <taxon>Pyroglyphinae</taxon>
        <taxon>Euroglyphus</taxon>
    </lineage>
</organism>
<dbReference type="Pfam" id="PF03098">
    <property type="entry name" value="An_peroxidase"/>
    <property type="match status" value="1"/>
</dbReference>
<evidence type="ECO:0000256" key="4">
    <source>
        <dbReference type="ARBA" id="ARBA00023180"/>
    </source>
</evidence>
<reference evidence="5 6" key="1">
    <citation type="submission" date="2017-03" db="EMBL/GenBank/DDBJ databases">
        <title>Genome Survey of Euroglyphus maynei.</title>
        <authorList>
            <person name="Arlian L.G."/>
            <person name="Morgan M.S."/>
            <person name="Rider S.D."/>
        </authorList>
    </citation>
    <scope>NUCLEOTIDE SEQUENCE [LARGE SCALE GENOMIC DNA]</scope>
    <source>
        <strain evidence="5">Arlian Lab</strain>
        <tissue evidence="5">Whole body</tissue>
    </source>
</reference>
<evidence type="ECO:0000313" key="6">
    <source>
        <dbReference type="Proteomes" id="UP000194236"/>
    </source>
</evidence>
<comment type="caution">
    <text evidence="5">The sequence shown here is derived from an EMBL/GenBank/DDBJ whole genome shotgun (WGS) entry which is preliminary data.</text>
</comment>
<evidence type="ECO:0000313" key="5">
    <source>
        <dbReference type="EMBL" id="OTF77447.1"/>
    </source>
</evidence>
<keyword evidence="3" id="KW-0575">Peroxidase</keyword>
<dbReference type="GO" id="GO:0004601">
    <property type="term" value="F:peroxidase activity"/>
    <property type="evidence" value="ECO:0007669"/>
    <property type="project" value="UniProtKB-KW"/>
</dbReference>
<proteinExistence type="predicted"/>
<evidence type="ECO:0000256" key="2">
    <source>
        <dbReference type="ARBA" id="ARBA00022525"/>
    </source>
</evidence>
<dbReference type="PANTHER" id="PTHR11475:SF4">
    <property type="entry name" value="CHORION PEROXIDASE"/>
    <property type="match status" value="1"/>
</dbReference>
<dbReference type="PANTHER" id="PTHR11475">
    <property type="entry name" value="OXIDASE/PEROXIDASE"/>
    <property type="match status" value="1"/>
</dbReference>
<dbReference type="PROSITE" id="PS50292">
    <property type="entry name" value="PEROXIDASE_3"/>
    <property type="match status" value="1"/>
</dbReference>
<dbReference type="InterPro" id="IPR019791">
    <property type="entry name" value="Haem_peroxidase_animal"/>
</dbReference>
<evidence type="ECO:0000256" key="1">
    <source>
        <dbReference type="ARBA" id="ARBA00004613"/>
    </source>
</evidence>
<dbReference type="SUPFAM" id="SSF48113">
    <property type="entry name" value="Heme-dependent peroxidases"/>
    <property type="match status" value="1"/>
</dbReference>
<dbReference type="GO" id="GO:0020037">
    <property type="term" value="F:heme binding"/>
    <property type="evidence" value="ECO:0007669"/>
    <property type="project" value="InterPro"/>
</dbReference>
<keyword evidence="3" id="KW-0560">Oxidoreductase</keyword>
<keyword evidence="4" id="KW-0325">Glycoprotein</keyword>
<dbReference type="Proteomes" id="UP000194236">
    <property type="component" value="Unassembled WGS sequence"/>
</dbReference>
<comment type="subcellular location">
    <subcellularLocation>
        <location evidence="1">Secreted</location>
    </subcellularLocation>
</comment>
<dbReference type="AlphaFoldDB" id="A0A1Y3BB79"/>
<name>A0A1Y3BB79_EURMA</name>
<accession>A0A1Y3BB79</accession>
<sequence length="100" mass="11436">MPNNDPYYKFYPRKCMDFVRSTSGVKPNCPLGPRHQINVVSSFLDADCIYGGAISTTKRIREFTGGRLKSTKAYRQMGMCINDCNEYLKKNQFESCLMTS</sequence>
<dbReference type="GO" id="GO:0006979">
    <property type="term" value="P:response to oxidative stress"/>
    <property type="evidence" value="ECO:0007669"/>
    <property type="project" value="InterPro"/>
</dbReference>
<keyword evidence="6" id="KW-1185">Reference proteome</keyword>
<evidence type="ECO:0000256" key="3">
    <source>
        <dbReference type="ARBA" id="ARBA00022559"/>
    </source>
</evidence>
<dbReference type="OrthoDB" id="823504at2759"/>
<keyword evidence="2" id="KW-0964">Secreted</keyword>
<dbReference type="InterPro" id="IPR010255">
    <property type="entry name" value="Haem_peroxidase_sf"/>
</dbReference>
<dbReference type="Gene3D" id="1.10.640.10">
    <property type="entry name" value="Haem peroxidase domain superfamily, animal type"/>
    <property type="match status" value="1"/>
</dbReference>
<dbReference type="GO" id="GO:0005576">
    <property type="term" value="C:extracellular region"/>
    <property type="evidence" value="ECO:0007669"/>
    <property type="project" value="UniProtKB-SubCell"/>
</dbReference>
<dbReference type="EMBL" id="MUJZ01032497">
    <property type="protein sequence ID" value="OTF77447.1"/>
    <property type="molecule type" value="Genomic_DNA"/>
</dbReference>